<dbReference type="Pfam" id="PF12277">
    <property type="entry name" value="DUF3618"/>
    <property type="match status" value="1"/>
</dbReference>
<evidence type="ECO:0000256" key="1">
    <source>
        <dbReference type="SAM" id="Phobius"/>
    </source>
</evidence>
<keyword evidence="1" id="KW-0812">Transmembrane</keyword>
<accession>A0ABP7PB70</accession>
<gene>
    <name evidence="2" type="ORF">GCM10022231_23690</name>
</gene>
<keyword evidence="3" id="KW-1185">Reference proteome</keyword>
<keyword evidence="1" id="KW-0472">Membrane</keyword>
<protein>
    <submittedName>
        <fullName evidence="2">DUF3618 domain-containing protein</fullName>
    </submittedName>
</protein>
<proteinExistence type="predicted"/>
<organism evidence="2 3">
    <name type="scientific">Gordonia caeni</name>
    <dbReference type="NCBI Taxonomy" id="1007097"/>
    <lineage>
        <taxon>Bacteria</taxon>
        <taxon>Bacillati</taxon>
        <taxon>Actinomycetota</taxon>
        <taxon>Actinomycetes</taxon>
        <taxon>Mycobacteriales</taxon>
        <taxon>Gordoniaceae</taxon>
        <taxon>Gordonia</taxon>
    </lineage>
</organism>
<evidence type="ECO:0000313" key="3">
    <source>
        <dbReference type="Proteomes" id="UP001418444"/>
    </source>
</evidence>
<dbReference type="InterPro" id="IPR022062">
    <property type="entry name" value="DUF3618"/>
</dbReference>
<keyword evidence="1" id="KW-1133">Transmembrane helix</keyword>
<comment type="caution">
    <text evidence="2">The sequence shown here is derived from an EMBL/GenBank/DDBJ whole genome shotgun (WGS) entry which is preliminary data.</text>
</comment>
<dbReference type="EMBL" id="BAAAZW010000006">
    <property type="protein sequence ID" value="GAA3962736.1"/>
    <property type="molecule type" value="Genomic_DNA"/>
</dbReference>
<evidence type="ECO:0000313" key="2">
    <source>
        <dbReference type="EMBL" id="GAA3962736.1"/>
    </source>
</evidence>
<reference evidence="3" key="1">
    <citation type="journal article" date="2019" name="Int. J. Syst. Evol. Microbiol.">
        <title>The Global Catalogue of Microorganisms (GCM) 10K type strain sequencing project: providing services to taxonomists for standard genome sequencing and annotation.</title>
        <authorList>
            <consortium name="The Broad Institute Genomics Platform"/>
            <consortium name="The Broad Institute Genome Sequencing Center for Infectious Disease"/>
            <person name="Wu L."/>
            <person name="Ma J."/>
        </authorList>
    </citation>
    <scope>NUCLEOTIDE SEQUENCE [LARGE SCALE GENOMIC DNA]</scope>
    <source>
        <strain evidence="3">JCM 16923</strain>
    </source>
</reference>
<sequence>MADDTERIEKEIAQAREELATTLDQLAERANPQRLVGDAKTKALAVLSSPPVKFTLIGVGGLAVALVVTKIVKK</sequence>
<name>A0ABP7PB70_9ACTN</name>
<feature type="transmembrane region" description="Helical" evidence="1">
    <location>
        <begin position="54"/>
        <end position="72"/>
    </location>
</feature>
<dbReference type="RefSeq" id="WP_344784119.1">
    <property type="nucleotide sequence ID" value="NZ_BAAAZW010000006.1"/>
</dbReference>
<dbReference type="Proteomes" id="UP001418444">
    <property type="component" value="Unassembled WGS sequence"/>
</dbReference>